<dbReference type="PANTHER" id="PTHR12890:SF0">
    <property type="entry name" value="PROTEIN-L-HISTIDINE N-PROS-METHYLTRANSFERASE"/>
    <property type="match status" value="1"/>
</dbReference>
<feature type="compositionally biased region" description="Gly residues" evidence="1">
    <location>
        <begin position="219"/>
        <end position="230"/>
    </location>
</feature>
<gene>
    <name evidence="3" type="ORF">HPB48_001241</name>
</gene>
<keyword evidence="4" id="KW-1185">Reference proteome</keyword>
<keyword evidence="2" id="KW-0812">Transmembrane</keyword>
<feature type="region of interest" description="Disordered" evidence="1">
    <location>
        <begin position="198"/>
        <end position="230"/>
    </location>
</feature>
<name>A0A9J6F8W3_HAELO</name>
<dbReference type="Pfam" id="PF05219">
    <property type="entry name" value="DREV"/>
    <property type="match status" value="1"/>
</dbReference>
<proteinExistence type="predicted"/>
<dbReference type="InterPro" id="IPR007884">
    <property type="entry name" value="METL9"/>
</dbReference>
<reference evidence="3 4" key="1">
    <citation type="journal article" date="2020" name="Cell">
        <title>Large-Scale Comparative Analyses of Tick Genomes Elucidate Their Genetic Diversity and Vector Capacities.</title>
        <authorList>
            <consortium name="Tick Genome and Microbiome Consortium (TIGMIC)"/>
            <person name="Jia N."/>
            <person name="Wang J."/>
            <person name="Shi W."/>
            <person name="Du L."/>
            <person name="Sun Y."/>
            <person name="Zhan W."/>
            <person name="Jiang J.F."/>
            <person name="Wang Q."/>
            <person name="Zhang B."/>
            <person name="Ji P."/>
            <person name="Bell-Sakyi L."/>
            <person name="Cui X.M."/>
            <person name="Yuan T.T."/>
            <person name="Jiang B.G."/>
            <person name="Yang W.F."/>
            <person name="Lam T.T."/>
            <person name="Chang Q.C."/>
            <person name="Ding S.J."/>
            <person name="Wang X.J."/>
            <person name="Zhu J.G."/>
            <person name="Ruan X.D."/>
            <person name="Zhao L."/>
            <person name="Wei J.T."/>
            <person name="Ye R.Z."/>
            <person name="Que T.C."/>
            <person name="Du C.H."/>
            <person name="Zhou Y.H."/>
            <person name="Cheng J.X."/>
            <person name="Dai P.F."/>
            <person name="Guo W.B."/>
            <person name="Han X.H."/>
            <person name="Huang E.J."/>
            <person name="Li L.F."/>
            <person name="Wei W."/>
            <person name="Gao Y.C."/>
            <person name="Liu J.Z."/>
            <person name="Shao H.Z."/>
            <person name="Wang X."/>
            <person name="Wang C.C."/>
            <person name="Yang T.C."/>
            <person name="Huo Q.B."/>
            <person name="Li W."/>
            <person name="Chen H.Y."/>
            <person name="Chen S.E."/>
            <person name="Zhou L.G."/>
            <person name="Ni X.B."/>
            <person name="Tian J.H."/>
            <person name="Sheng Y."/>
            <person name="Liu T."/>
            <person name="Pan Y.S."/>
            <person name="Xia L.Y."/>
            <person name="Li J."/>
            <person name="Zhao F."/>
            <person name="Cao W.C."/>
        </authorList>
    </citation>
    <scope>NUCLEOTIDE SEQUENCE [LARGE SCALE GENOMIC DNA]</scope>
    <source>
        <strain evidence="3">HaeL-2018</strain>
    </source>
</reference>
<dbReference type="GO" id="GO:0106370">
    <property type="term" value="F:protein-L-histidine N-pros-methyltransferase activity"/>
    <property type="evidence" value="ECO:0007669"/>
    <property type="project" value="InterPro"/>
</dbReference>
<dbReference type="VEuPathDB" id="VectorBase:HLOH_040916"/>
<dbReference type="OrthoDB" id="6510503at2759"/>
<keyword evidence="2" id="KW-1133">Transmembrane helix</keyword>
<evidence type="ECO:0000256" key="1">
    <source>
        <dbReference type="SAM" id="MobiDB-lite"/>
    </source>
</evidence>
<dbReference type="EMBL" id="JABSTR010000001">
    <property type="protein sequence ID" value="KAH9362662.1"/>
    <property type="molecule type" value="Genomic_DNA"/>
</dbReference>
<evidence type="ECO:0000313" key="3">
    <source>
        <dbReference type="EMBL" id="KAH9362662.1"/>
    </source>
</evidence>
<sequence>MRVCTPASCILSSTRIPKTIAAWPIFTSQWYSMDLEQLDDEFLRSRFVQCGLDADTRAFLQSSTEKSNWLGTQILHALARLFLGWFLTKTTLNGESQMARLVSDPSDLLVLFACAASLLPLTAMTMIHGGRAWMYTRGAVVCLASNRPVLVAPCKDACRELRRNVPLCRGPLLLRPAPCRAALLQAWPFPLRDRRLGAWEAAAPPPPSSATLSPPNVGASGGQKGDAGDA</sequence>
<evidence type="ECO:0000313" key="4">
    <source>
        <dbReference type="Proteomes" id="UP000821853"/>
    </source>
</evidence>
<dbReference type="AlphaFoldDB" id="A0A9J6F8W3"/>
<comment type="caution">
    <text evidence="3">The sequence shown here is derived from an EMBL/GenBank/DDBJ whole genome shotgun (WGS) entry which is preliminary data.</text>
</comment>
<keyword evidence="2" id="KW-0472">Membrane</keyword>
<dbReference type="Proteomes" id="UP000821853">
    <property type="component" value="Chromosome 1"/>
</dbReference>
<organism evidence="3 4">
    <name type="scientific">Haemaphysalis longicornis</name>
    <name type="common">Bush tick</name>
    <dbReference type="NCBI Taxonomy" id="44386"/>
    <lineage>
        <taxon>Eukaryota</taxon>
        <taxon>Metazoa</taxon>
        <taxon>Ecdysozoa</taxon>
        <taxon>Arthropoda</taxon>
        <taxon>Chelicerata</taxon>
        <taxon>Arachnida</taxon>
        <taxon>Acari</taxon>
        <taxon>Parasitiformes</taxon>
        <taxon>Ixodida</taxon>
        <taxon>Ixodoidea</taxon>
        <taxon>Ixodidae</taxon>
        <taxon>Haemaphysalinae</taxon>
        <taxon>Haemaphysalis</taxon>
    </lineage>
</organism>
<evidence type="ECO:0000256" key="2">
    <source>
        <dbReference type="SAM" id="Phobius"/>
    </source>
</evidence>
<dbReference type="PANTHER" id="PTHR12890">
    <property type="entry name" value="DREV PROTEIN"/>
    <property type="match status" value="1"/>
</dbReference>
<feature type="transmembrane region" description="Helical" evidence="2">
    <location>
        <begin position="108"/>
        <end position="127"/>
    </location>
</feature>
<accession>A0A9J6F8W3</accession>
<protein>
    <submittedName>
        <fullName evidence="3">Uncharacterized protein</fullName>
    </submittedName>
</protein>